<evidence type="ECO:0000313" key="2">
    <source>
        <dbReference type="EMBL" id="KAF6805023.1"/>
    </source>
</evidence>
<comment type="caution">
    <text evidence="2">The sequence shown here is derived from an EMBL/GenBank/DDBJ whole genome shotgun (WGS) entry which is preliminary data.</text>
</comment>
<keyword evidence="1" id="KW-0732">Signal</keyword>
<name>A0A8H6MQW8_9PEZI</name>
<organism evidence="2 3">
    <name type="scientific">Colletotrichum sojae</name>
    <dbReference type="NCBI Taxonomy" id="2175907"/>
    <lineage>
        <taxon>Eukaryota</taxon>
        <taxon>Fungi</taxon>
        <taxon>Dikarya</taxon>
        <taxon>Ascomycota</taxon>
        <taxon>Pezizomycotina</taxon>
        <taxon>Sordariomycetes</taxon>
        <taxon>Hypocreomycetidae</taxon>
        <taxon>Glomerellales</taxon>
        <taxon>Glomerellaceae</taxon>
        <taxon>Colletotrichum</taxon>
        <taxon>Colletotrichum orchidearum species complex</taxon>
    </lineage>
</organism>
<dbReference type="AlphaFoldDB" id="A0A8H6MQW8"/>
<feature type="chain" id="PRO_5034215167" description="Biotrophy-associated secreted protein 3" evidence="1">
    <location>
        <begin position="19"/>
        <end position="111"/>
    </location>
</feature>
<dbReference type="Proteomes" id="UP000652219">
    <property type="component" value="Unassembled WGS sequence"/>
</dbReference>
<dbReference type="EMBL" id="WIGN01000193">
    <property type="protein sequence ID" value="KAF6805023.1"/>
    <property type="molecule type" value="Genomic_DNA"/>
</dbReference>
<evidence type="ECO:0000256" key="1">
    <source>
        <dbReference type="SAM" id="SignalP"/>
    </source>
</evidence>
<protein>
    <recommendedName>
        <fullName evidence="4">Biotrophy-associated secreted protein 3</fullName>
    </recommendedName>
</protein>
<proteinExistence type="predicted"/>
<evidence type="ECO:0000313" key="3">
    <source>
        <dbReference type="Proteomes" id="UP000652219"/>
    </source>
</evidence>
<keyword evidence="3" id="KW-1185">Reference proteome</keyword>
<sequence>MKFFSSIAILALAASANASCMVSLSYGTDSRCCWGGKAGSDACLRQNGYAGCVNGREDGNFCYNHGIDSSRCKSDCCDIATGRGQPCPKGKNRCDDESGCPYRSVRDGSLL</sequence>
<accession>A0A8H6MQW8</accession>
<feature type="signal peptide" evidence="1">
    <location>
        <begin position="1"/>
        <end position="18"/>
    </location>
</feature>
<gene>
    <name evidence="2" type="ORF">CSOJ01_09800</name>
</gene>
<evidence type="ECO:0008006" key="4">
    <source>
        <dbReference type="Google" id="ProtNLM"/>
    </source>
</evidence>
<reference evidence="2 3" key="1">
    <citation type="journal article" date="2020" name="Phytopathology">
        <title>Genome Sequence Resources of Colletotrichum truncatum, C. plurivorum, C. musicola, and C. sojae: Four Species Pathogenic to Soybean (Glycine max).</title>
        <authorList>
            <person name="Rogerio F."/>
            <person name="Boufleur T.R."/>
            <person name="Ciampi-Guillardi M."/>
            <person name="Sukno S.A."/>
            <person name="Thon M.R."/>
            <person name="Massola Junior N.S."/>
            <person name="Baroncelli R."/>
        </authorList>
    </citation>
    <scope>NUCLEOTIDE SEQUENCE [LARGE SCALE GENOMIC DNA]</scope>
    <source>
        <strain evidence="2 3">LFN0009</strain>
    </source>
</reference>